<protein>
    <recommendedName>
        <fullName evidence="5">MYND-type domain-containing protein</fullName>
    </recommendedName>
</protein>
<proteinExistence type="predicted"/>
<dbReference type="GO" id="GO:0045892">
    <property type="term" value="P:negative regulation of DNA-templated transcription"/>
    <property type="evidence" value="ECO:0007669"/>
    <property type="project" value="InterPro"/>
</dbReference>
<keyword evidence="3" id="KW-0862">Zinc</keyword>
<evidence type="ECO:0000313" key="6">
    <source>
        <dbReference type="EnsemblMetazoa" id="G10886.2:cds"/>
    </source>
</evidence>
<dbReference type="GO" id="GO:0042826">
    <property type="term" value="F:histone deacetylase binding"/>
    <property type="evidence" value="ECO:0007669"/>
    <property type="project" value="InterPro"/>
</dbReference>
<dbReference type="AlphaFoldDB" id="A0A8W8HSQ8"/>
<name>A0A8W8HSQ8_MAGGI</name>
<dbReference type="PANTHER" id="PTHR47085">
    <property type="entry name" value="ZINC FINGER MYND DOMAIN-CONTAINING PROTEIN 15"/>
    <property type="match status" value="1"/>
</dbReference>
<organism evidence="6 7">
    <name type="scientific">Magallana gigas</name>
    <name type="common">Pacific oyster</name>
    <name type="synonym">Crassostrea gigas</name>
    <dbReference type="NCBI Taxonomy" id="29159"/>
    <lineage>
        <taxon>Eukaryota</taxon>
        <taxon>Metazoa</taxon>
        <taxon>Spiralia</taxon>
        <taxon>Lophotrochozoa</taxon>
        <taxon>Mollusca</taxon>
        <taxon>Bivalvia</taxon>
        <taxon>Autobranchia</taxon>
        <taxon>Pteriomorphia</taxon>
        <taxon>Ostreida</taxon>
        <taxon>Ostreoidea</taxon>
        <taxon>Ostreidae</taxon>
        <taxon>Magallana</taxon>
    </lineage>
</organism>
<dbReference type="EnsemblMetazoa" id="G10886.2">
    <property type="protein sequence ID" value="G10886.2:cds"/>
    <property type="gene ID" value="G10886"/>
</dbReference>
<evidence type="ECO:0000313" key="7">
    <source>
        <dbReference type="Proteomes" id="UP000005408"/>
    </source>
</evidence>
<dbReference type="Pfam" id="PF01753">
    <property type="entry name" value="zf-MYND"/>
    <property type="match status" value="1"/>
</dbReference>
<dbReference type="SUPFAM" id="SSF144232">
    <property type="entry name" value="HIT/MYND zinc finger-like"/>
    <property type="match status" value="1"/>
</dbReference>
<dbReference type="PROSITE" id="PS50865">
    <property type="entry name" value="ZF_MYND_2"/>
    <property type="match status" value="1"/>
</dbReference>
<dbReference type="InterPro" id="IPR002893">
    <property type="entry name" value="Znf_MYND"/>
</dbReference>
<dbReference type="Pfam" id="PF20179">
    <property type="entry name" value="MSS51_C"/>
    <property type="match status" value="1"/>
</dbReference>
<feature type="domain" description="MYND-type" evidence="5">
    <location>
        <begin position="126"/>
        <end position="172"/>
    </location>
</feature>
<accession>A0A8W8HSQ8</accession>
<keyword evidence="2 4" id="KW-0863">Zinc-finger</keyword>
<evidence type="ECO:0000256" key="3">
    <source>
        <dbReference type="ARBA" id="ARBA00022833"/>
    </source>
</evidence>
<reference evidence="6" key="1">
    <citation type="submission" date="2022-08" db="UniProtKB">
        <authorList>
            <consortium name="EnsemblMetazoa"/>
        </authorList>
    </citation>
    <scope>IDENTIFICATION</scope>
    <source>
        <strain evidence="6">05x7-T-G4-1.051#20</strain>
    </source>
</reference>
<evidence type="ECO:0000256" key="2">
    <source>
        <dbReference type="ARBA" id="ARBA00022771"/>
    </source>
</evidence>
<dbReference type="PANTHER" id="PTHR47085:SF1">
    <property type="entry name" value="ZINC FINGER MYND DOMAIN-CONTAINING PROTEIN 15"/>
    <property type="match status" value="1"/>
</dbReference>
<dbReference type="GO" id="GO:0008270">
    <property type="term" value="F:zinc ion binding"/>
    <property type="evidence" value="ECO:0007669"/>
    <property type="project" value="UniProtKB-KW"/>
</dbReference>
<evidence type="ECO:0000259" key="5">
    <source>
        <dbReference type="PROSITE" id="PS50865"/>
    </source>
</evidence>
<evidence type="ECO:0000256" key="4">
    <source>
        <dbReference type="PROSITE-ProRule" id="PRU00134"/>
    </source>
</evidence>
<dbReference type="InterPro" id="IPR042989">
    <property type="entry name" value="ZMY15"/>
</dbReference>
<keyword evidence="7" id="KW-1185">Reference proteome</keyword>
<sequence length="478" mass="54715">MNTSDQEKRQISNLPLEDSVWFIEFTLDDGDSSLQIVDKYCRNIGHIQANLTCNPRPEDILNCFMKACLFPCKGSARRPRHIVLKGELLEQFLDNAFLFENFEQLGVALAGSKATQSPGDVRWRECHFCHLRAEQRLLTYCPMCQAVLYCSSECQNEDTHGSSGLTSHGFWCSKFLSYMEDTAKLSELPFEFSSDTCSPDFDASKYRSFLKDKGVFGEGCWRREGLMSTDESQKHKYGKHIDLDNPYVLPVESCMLDDPLSVDSESSIVDWGSYYESRGIDLSSPIAILLQWPLTVFFIIKYLMNAQILSSDFDHHINIDIIGVEKEVELIPVFKELGNLLGDRVIDIQMFGRHLHHCVREKVWTISNVTITVHNQLYHKHSPQYRAPHLVIGFNAGLAAYSSWIPTIKKLKDMKVPAFFTDYCRSSIELSSLMLQDHCDINVSDPVLNPFRSPIRTTSSDHDLPWFSNAYIFCLEYT</sequence>
<dbReference type="Proteomes" id="UP000005408">
    <property type="component" value="Unassembled WGS sequence"/>
</dbReference>
<dbReference type="InterPro" id="IPR046824">
    <property type="entry name" value="Mss51-like_C"/>
</dbReference>
<keyword evidence="1" id="KW-0479">Metal-binding</keyword>
<evidence type="ECO:0000256" key="1">
    <source>
        <dbReference type="ARBA" id="ARBA00022723"/>
    </source>
</evidence>
<dbReference type="Gene3D" id="6.10.140.2220">
    <property type="match status" value="1"/>
</dbReference>